<feature type="disulfide bond" evidence="8">
    <location>
        <begin position="40"/>
        <end position="52"/>
    </location>
</feature>
<dbReference type="Proteomes" id="UP000001555">
    <property type="component" value="Unassembled WGS sequence"/>
</dbReference>
<keyword evidence="12" id="KW-1185">Reference proteome</keyword>
<sequence length="197" mass="20990">GKCSTDQFSCNNTRCINKLHVCDGDNDCGDGSDEEVCERCSTDLFSCNNTRCIKKRYVCDGDDDCGDGSDEEACDGATPLTTPLSEPSSSAEPVTTAPARPATPLLTEASSWAQTVPARAAEGVSTASEQTLYSWTGTRAPAVRGREELTRNLRLLLDARVSYNNGIQQRPQTLHLLLGASVSFNSGVKSSAEDESA</sequence>
<keyword evidence="6" id="KW-0472">Membrane</keyword>
<dbReference type="Gene3D" id="4.10.400.10">
    <property type="entry name" value="Low-density Lipoprotein Receptor"/>
    <property type="match status" value="2"/>
</dbReference>
<reference evidence="10 12" key="1">
    <citation type="submission" date="2008-03" db="EMBL/GenBank/DDBJ databases">
        <title>Annotation of Ixodes scapularis.</title>
        <authorList>
            <consortium name="Ixodes scapularis Genome Project Consortium"/>
            <person name="Caler E."/>
            <person name="Hannick L.I."/>
            <person name="Bidwell S."/>
            <person name="Joardar V."/>
            <person name="Thiagarajan M."/>
            <person name="Amedeo P."/>
            <person name="Galinsky K.J."/>
            <person name="Schobel S."/>
            <person name="Inman J."/>
            <person name="Hostetler J."/>
            <person name="Miller J."/>
            <person name="Hammond M."/>
            <person name="Megy K."/>
            <person name="Lawson D."/>
            <person name="Kodira C."/>
            <person name="Sutton G."/>
            <person name="Meyer J."/>
            <person name="Hill C.A."/>
            <person name="Birren B."/>
            <person name="Nene V."/>
            <person name="Collins F."/>
            <person name="Alarcon-Chaidez F."/>
            <person name="Wikel S."/>
            <person name="Strausberg R."/>
        </authorList>
    </citation>
    <scope>NUCLEOTIDE SEQUENCE [LARGE SCALE GENOMIC DNA]</scope>
    <source>
        <strain evidence="12">Wikel</strain>
        <strain evidence="10">Wikel colony</strain>
    </source>
</reference>
<name>B7PDK0_IXOSC</name>
<dbReference type="PaxDb" id="6945-B7PDK0"/>
<dbReference type="EC" id="3.4.21.45" evidence="10"/>
<dbReference type="EMBL" id="ABJB010973646">
    <property type="status" value="NOT_ANNOTATED_CDS"/>
    <property type="molecule type" value="Genomic_DNA"/>
</dbReference>
<dbReference type="SUPFAM" id="SSF57424">
    <property type="entry name" value="LDL receptor-like module"/>
    <property type="match status" value="2"/>
</dbReference>
<dbReference type="InterPro" id="IPR036055">
    <property type="entry name" value="LDL_receptor-like_sf"/>
</dbReference>
<accession>B7PDK0</accession>
<evidence type="ECO:0000256" key="1">
    <source>
        <dbReference type="ARBA" id="ARBA00004167"/>
    </source>
</evidence>
<dbReference type="STRING" id="6945.B7PDK0"/>
<feature type="non-terminal residue" evidence="10">
    <location>
        <position position="1"/>
    </location>
</feature>
<dbReference type="GO" id="GO:0016192">
    <property type="term" value="P:vesicle-mediated transport"/>
    <property type="evidence" value="ECO:0007669"/>
    <property type="project" value="UniProtKB-ARBA"/>
</dbReference>
<dbReference type="PROSITE" id="PS50068">
    <property type="entry name" value="LDLRA_2"/>
    <property type="match status" value="2"/>
</dbReference>
<dbReference type="GO" id="GO:0012505">
    <property type="term" value="C:endomembrane system"/>
    <property type="evidence" value="ECO:0007669"/>
    <property type="project" value="UniProtKB-SubCell"/>
</dbReference>
<feature type="disulfide bond" evidence="8">
    <location>
        <begin position="59"/>
        <end position="74"/>
    </location>
</feature>
<dbReference type="VEuPathDB" id="VectorBase:ISCW001825"/>
<dbReference type="GO" id="GO:0004252">
    <property type="term" value="F:serine-type endopeptidase activity"/>
    <property type="evidence" value="ECO:0007669"/>
    <property type="project" value="UniProtKB-EC"/>
</dbReference>
<feature type="disulfide bond" evidence="8">
    <location>
        <begin position="3"/>
        <end position="15"/>
    </location>
</feature>
<proteinExistence type="predicted"/>
<dbReference type="AlphaFoldDB" id="B7PDK0"/>
<feature type="disulfide bond" evidence="8">
    <location>
        <begin position="47"/>
        <end position="65"/>
    </location>
</feature>
<dbReference type="PROSITE" id="PS01209">
    <property type="entry name" value="LDLRA_1"/>
    <property type="match status" value="2"/>
</dbReference>
<dbReference type="EMBL" id="ABJB011041083">
    <property type="status" value="NOT_ANNOTATED_CDS"/>
    <property type="molecule type" value="Genomic_DNA"/>
</dbReference>
<dbReference type="InterPro" id="IPR002172">
    <property type="entry name" value="LDrepeatLR_classA_rpt"/>
</dbReference>
<evidence type="ECO:0000256" key="2">
    <source>
        <dbReference type="ARBA" id="ARBA00004308"/>
    </source>
</evidence>
<comment type="subcellular location">
    <subcellularLocation>
        <location evidence="2">Endomembrane system</location>
    </subcellularLocation>
    <subcellularLocation>
        <location evidence="1">Membrane</location>
        <topology evidence="1">Single-pass membrane protein</topology>
    </subcellularLocation>
</comment>
<evidence type="ECO:0000256" key="4">
    <source>
        <dbReference type="ARBA" id="ARBA00022737"/>
    </source>
</evidence>
<evidence type="ECO:0000313" key="11">
    <source>
        <dbReference type="EnsemblMetazoa" id="ISCW001825-PA"/>
    </source>
</evidence>
<keyword evidence="4" id="KW-0677">Repeat</keyword>
<evidence type="ECO:0000256" key="6">
    <source>
        <dbReference type="ARBA" id="ARBA00023136"/>
    </source>
</evidence>
<dbReference type="HOGENOM" id="CLU_1387320_0_0_1"/>
<evidence type="ECO:0000256" key="7">
    <source>
        <dbReference type="ARBA" id="ARBA00023157"/>
    </source>
</evidence>
<protein>
    <submittedName>
        <fullName evidence="10 11">Low-density lipoprotein receptor, putative</fullName>
        <ecNumber evidence="10">3.4.21.45</ecNumber>
    </submittedName>
</protein>
<feature type="disulfide bond" evidence="8">
    <location>
        <begin position="22"/>
        <end position="37"/>
    </location>
</feature>
<feature type="region of interest" description="Disordered" evidence="9">
    <location>
        <begin position="76"/>
        <end position="98"/>
    </location>
</feature>
<dbReference type="PRINTS" id="PR00261">
    <property type="entry name" value="LDLRECEPTOR"/>
</dbReference>
<feature type="disulfide bond" evidence="8">
    <location>
        <begin position="10"/>
        <end position="28"/>
    </location>
</feature>
<keyword evidence="10" id="KW-0378">Hydrolase</keyword>
<evidence type="ECO:0000313" key="12">
    <source>
        <dbReference type="Proteomes" id="UP000001555"/>
    </source>
</evidence>
<organism>
    <name type="scientific">Ixodes scapularis</name>
    <name type="common">Black-legged tick</name>
    <name type="synonym">Deer tick</name>
    <dbReference type="NCBI Taxonomy" id="6945"/>
    <lineage>
        <taxon>Eukaryota</taxon>
        <taxon>Metazoa</taxon>
        <taxon>Ecdysozoa</taxon>
        <taxon>Arthropoda</taxon>
        <taxon>Chelicerata</taxon>
        <taxon>Arachnida</taxon>
        <taxon>Acari</taxon>
        <taxon>Parasitiformes</taxon>
        <taxon>Ixodida</taxon>
        <taxon>Ixodoidea</taxon>
        <taxon>Ixodidae</taxon>
        <taxon>Ixodinae</taxon>
        <taxon>Ixodes</taxon>
    </lineage>
</organism>
<dbReference type="InterPro" id="IPR023415">
    <property type="entry name" value="LDLR_class-A_CS"/>
</dbReference>
<dbReference type="Pfam" id="PF00057">
    <property type="entry name" value="Ldl_recept_a"/>
    <property type="match status" value="2"/>
</dbReference>
<reference evidence="11" key="2">
    <citation type="submission" date="2020-05" db="UniProtKB">
        <authorList>
            <consortium name="EnsemblMetazoa"/>
        </authorList>
    </citation>
    <scope>IDENTIFICATION</scope>
    <source>
        <strain evidence="11">wikel</strain>
    </source>
</reference>
<dbReference type="VEuPathDB" id="VectorBase:ISCI001825"/>
<dbReference type="GO" id="GO:0016020">
    <property type="term" value="C:membrane"/>
    <property type="evidence" value="ECO:0007669"/>
    <property type="project" value="UniProtKB-SubCell"/>
</dbReference>
<dbReference type="EMBL" id="ABJB010528697">
    <property type="status" value="NOT_ANNOTATED_CDS"/>
    <property type="molecule type" value="Genomic_DNA"/>
</dbReference>
<evidence type="ECO:0000256" key="8">
    <source>
        <dbReference type="PROSITE-ProRule" id="PRU00124"/>
    </source>
</evidence>
<keyword evidence="7 8" id="KW-1015">Disulfide bond</keyword>
<dbReference type="EMBL" id="DS690457">
    <property type="protein sequence ID" value="EEC04672.1"/>
    <property type="molecule type" value="Genomic_DNA"/>
</dbReference>
<keyword evidence="10" id="KW-0449">Lipoprotein</keyword>
<keyword evidence="10" id="KW-0675">Receptor</keyword>
<keyword evidence="5" id="KW-1133">Transmembrane helix</keyword>
<evidence type="ECO:0000256" key="5">
    <source>
        <dbReference type="ARBA" id="ARBA00022989"/>
    </source>
</evidence>
<evidence type="ECO:0000313" key="10">
    <source>
        <dbReference type="EMBL" id="EEC04672.1"/>
    </source>
</evidence>
<gene>
    <name evidence="10" type="ORF">IscW_ISCW001825</name>
</gene>
<keyword evidence="3" id="KW-0812">Transmembrane</keyword>
<dbReference type="EnsemblMetazoa" id="ISCW001825-RA">
    <property type="protein sequence ID" value="ISCW001825-PA"/>
    <property type="gene ID" value="ISCW001825"/>
</dbReference>
<dbReference type="InterPro" id="IPR050685">
    <property type="entry name" value="LDLR"/>
</dbReference>
<evidence type="ECO:0000256" key="9">
    <source>
        <dbReference type="SAM" id="MobiDB-lite"/>
    </source>
</evidence>
<dbReference type="PANTHER" id="PTHR24270">
    <property type="entry name" value="LOW-DENSITY LIPOPROTEIN RECEPTOR-RELATED"/>
    <property type="match status" value="1"/>
</dbReference>
<dbReference type="SMART" id="SM00192">
    <property type="entry name" value="LDLa"/>
    <property type="match status" value="2"/>
</dbReference>
<evidence type="ECO:0000256" key="3">
    <source>
        <dbReference type="ARBA" id="ARBA00022692"/>
    </source>
</evidence>
<dbReference type="CDD" id="cd00112">
    <property type="entry name" value="LDLa"/>
    <property type="match status" value="1"/>
</dbReference>